<protein>
    <recommendedName>
        <fullName evidence="3">KTSC domain-containing protein</fullName>
    </recommendedName>
</protein>
<reference evidence="1 2" key="1">
    <citation type="submission" date="2020-08" db="EMBL/GenBank/DDBJ databases">
        <title>Genomic Encyclopedia of Type Strains, Phase III (KMG-III): the genomes of soil and plant-associated and newly described type strains.</title>
        <authorList>
            <person name="Whitman W."/>
        </authorList>
    </citation>
    <scope>NUCLEOTIDE SEQUENCE [LARGE SCALE GENOMIC DNA]</scope>
    <source>
        <strain evidence="1 2">CECT 8572</strain>
    </source>
</reference>
<evidence type="ECO:0000313" key="1">
    <source>
        <dbReference type="EMBL" id="MBB3711740.1"/>
    </source>
</evidence>
<keyword evidence="2" id="KW-1185">Reference proteome</keyword>
<dbReference type="EMBL" id="JACIBX010000003">
    <property type="protein sequence ID" value="MBB3711740.1"/>
    <property type="molecule type" value="Genomic_DNA"/>
</dbReference>
<organism evidence="1 2">
    <name type="scientific">Limimaricola variabilis</name>
    <dbReference type="NCBI Taxonomy" id="1492771"/>
    <lineage>
        <taxon>Bacteria</taxon>
        <taxon>Pseudomonadati</taxon>
        <taxon>Pseudomonadota</taxon>
        <taxon>Alphaproteobacteria</taxon>
        <taxon>Rhodobacterales</taxon>
        <taxon>Paracoccaceae</taxon>
        <taxon>Limimaricola</taxon>
    </lineage>
</organism>
<comment type="caution">
    <text evidence="1">The sequence shown here is derived from an EMBL/GenBank/DDBJ whole genome shotgun (WGS) entry which is preliminary data.</text>
</comment>
<sequence>MRARVTAWKKMQTRSWHRSALRSRGRGMDNPREILIDPSEVEFHLKDGTLTHISYRGWDFQIESFDYMRHRVKRYRDPSSPRAGFSREDLPGVTGADLIRERVAAMSNHEQLEFIASTQRGTPAGKLTQLLEAWEPIDEELPEITDPIASDDEDDCP</sequence>
<gene>
    <name evidence="1" type="ORF">FHS00_001311</name>
</gene>
<dbReference type="Proteomes" id="UP000576152">
    <property type="component" value="Unassembled WGS sequence"/>
</dbReference>
<proteinExistence type="predicted"/>
<name>A0ABR6HMR4_9RHOB</name>
<accession>A0ABR6HMR4</accession>
<evidence type="ECO:0008006" key="3">
    <source>
        <dbReference type="Google" id="ProtNLM"/>
    </source>
</evidence>
<dbReference type="RefSeq" id="WP_183471234.1">
    <property type="nucleotide sequence ID" value="NZ_JACIBX010000003.1"/>
</dbReference>
<evidence type="ECO:0000313" key="2">
    <source>
        <dbReference type="Proteomes" id="UP000576152"/>
    </source>
</evidence>